<dbReference type="Proteomes" id="UP000008810">
    <property type="component" value="Chromosome 3"/>
</dbReference>
<dbReference type="AlphaFoldDB" id="I1I7Z9"/>
<dbReference type="InterPro" id="IPR055357">
    <property type="entry name" value="LRR_At1g61320_AtMIF1"/>
</dbReference>
<organism evidence="3">
    <name type="scientific">Brachypodium distachyon</name>
    <name type="common">Purple false brome</name>
    <name type="synonym">Trachynia distachya</name>
    <dbReference type="NCBI Taxonomy" id="15368"/>
    <lineage>
        <taxon>Eukaryota</taxon>
        <taxon>Viridiplantae</taxon>
        <taxon>Streptophyta</taxon>
        <taxon>Embryophyta</taxon>
        <taxon>Tracheophyta</taxon>
        <taxon>Spermatophyta</taxon>
        <taxon>Magnoliopsida</taxon>
        <taxon>Liliopsida</taxon>
        <taxon>Poales</taxon>
        <taxon>Poaceae</taxon>
        <taxon>BOP clade</taxon>
        <taxon>Pooideae</taxon>
        <taxon>Stipodae</taxon>
        <taxon>Brachypodieae</taxon>
        <taxon>Brachypodium</taxon>
    </lineage>
</organism>
<sequence>MRRHSGIGVKTFQLRCFCSDFNPSYLNRWLQIAITPGIEKLELRLPASGMKYNFPCSLLFSGNGNSIRHLKLVRCGFHPTTGLGCLRTLFLSQVNISGDQLGYLLSNSLALEKLYLSHCKKIICLKIPWLLHRLSSLTVLDCALEVLENKAPNLRKVCVDGALIKLPLGDLLQVRDLTVFGERECNFVHYARAKLPSIVPNLETLSISSASEMFSTPIVPVKFLHLKSLRITFDVALGAFSPAYDYFSLACFLDACPVLETFKLHVSQTRVKHDLISGDSLHLRQMPEQCYGNIKNVKIIGFCSAKSMVELTCHILENATSLECLTLDTICDNWGEHADRTRVHKIGECFRVDKQMIREALKGLVAIERYVVGKVPPTVKLNVKKPCNLCHVVK</sequence>
<name>I1I7Z9_BRADI</name>
<dbReference type="EnsemblPlants" id="KQJ98713">
    <property type="protein sequence ID" value="KQJ98713"/>
    <property type="gene ID" value="BRADI_3g38590v3"/>
</dbReference>
<dbReference type="ExpressionAtlas" id="I1I7Z9">
    <property type="expression patterns" value="baseline"/>
</dbReference>
<keyword evidence="4" id="KW-1185">Reference proteome</keyword>
<reference evidence="2 3" key="1">
    <citation type="journal article" date="2010" name="Nature">
        <title>Genome sequencing and analysis of the model grass Brachypodium distachyon.</title>
        <authorList>
            <consortium name="International Brachypodium Initiative"/>
        </authorList>
    </citation>
    <scope>NUCLEOTIDE SEQUENCE [LARGE SCALE GENOMIC DNA]</scope>
    <source>
        <strain evidence="2 3">Bd21</strain>
    </source>
</reference>
<dbReference type="Gene3D" id="3.80.10.10">
    <property type="entry name" value="Ribonuclease Inhibitor"/>
    <property type="match status" value="1"/>
</dbReference>
<feature type="domain" description="At1g61320/AtMIF1 LRR" evidence="1">
    <location>
        <begin position="1"/>
        <end position="387"/>
    </location>
</feature>
<proteinExistence type="predicted"/>
<dbReference type="HOGENOM" id="CLU_010721_4_0_1"/>
<protein>
    <recommendedName>
        <fullName evidence="1">At1g61320/AtMIF1 LRR domain-containing protein</fullName>
    </recommendedName>
</protein>
<dbReference type="InterPro" id="IPR032675">
    <property type="entry name" value="LRR_dom_sf"/>
</dbReference>
<dbReference type="SUPFAM" id="SSF52058">
    <property type="entry name" value="L domain-like"/>
    <property type="match status" value="1"/>
</dbReference>
<evidence type="ECO:0000313" key="4">
    <source>
        <dbReference type="Proteomes" id="UP000008810"/>
    </source>
</evidence>
<evidence type="ECO:0000259" key="1">
    <source>
        <dbReference type="Pfam" id="PF23622"/>
    </source>
</evidence>
<gene>
    <name evidence="2" type="ORF">BRADI_3g38590v3</name>
</gene>
<accession>I1I7Z9</accession>
<dbReference type="PANTHER" id="PTHR34145:SF41">
    <property type="entry name" value="OS02G0729251 PROTEIN"/>
    <property type="match status" value="1"/>
</dbReference>
<dbReference type="PANTHER" id="PTHR34145">
    <property type="entry name" value="OS02G0105600 PROTEIN"/>
    <property type="match status" value="1"/>
</dbReference>
<dbReference type="InterPro" id="IPR053772">
    <property type="entry name" value="At1g61320/At1g61330-like"/>
</dbReference>
<reference evidence="2" key="2">
    <citation type="submission" date="2017-06" db="EMBL/GenBank/DDBJ databases">
        <title>WGS assembly of Brachypodium distachyon.</title>
        <authorList>
            <consortium name="The International Brachypodium Initiative"/>
            <person name="Lucas S."/>
            <person name="Harmon-Smith M."/>
            <person name="Lail K."/>
            <person name="Tice H."/>
            <person name="Grimwood J."/>
            <person name="Bruce D."/>
            <person name="Barry K."/>
            <person name="Shu S."/>
            <person name="Lindquist E."/>
            <person name="Wang M."/>
            <person name="Pitluck S."/>
            <person name="Vogel J.P."/>
            <person name="Garvin D.F."/>
            <person name="Mockler T.C."/>
            <person name="Schmutz J."/>
            <person name="Rokhsar D."/>
            <person name="Bevan M.W."/>
        </authorList>
    </citation>
    <scope>NUCLEOTIDE SEQUENCE</scope>
    <source>
        <strain evidence="2">Bd21</strain>
    </source>
</reference>
<dbReference type="OrthoDB" id="637160at2759"/>
<evidence type="ECO:0000313" key="3">
    <source>
        <dbReference type="EnsemblPlants" id="KQJ98713"/>
    </source>
</evidence>
<reference evidence="3" key="3">
    <citation type="submission" date="2018-08" db="UniProtKB">
        <authorList>
            <consortium name="EnsemblPlants"/>
        </authorList>
    </citation>
    <scope>IDENTIFICATION</scope>
    <source>
        <strain evidence="3">cv. Bd21</strain>
    </source>
</reference>
<dbReference type="EMBL" id="CM000882">
    <property type="protein sequence ID" value="KQJ98713.1"/>
    <property type="molecule type" value="Genomic_DNA"/>
</dbReference>
<evidence type="ECO:0000313" key="2">
    <source>
        <dbReference type="EMBL" id="KQJ98713.1"/>
    </source>
</evidence>
<dbReference type="Pfam" id="PF23622">
    <property type="entry name" value="LRR_At1g61320_AtMIF1"/>
    <property type="match status" value="1"/>
</dbReference>
<dbReference type="Gramene" id="KQJ98713">
    <property type="protein sequence ID" value="KQJ98713"/>
    <property type="gene ID" value="BRADI_3g38590v3"/>
</dbReference>